<dbReference type="OrthoDB" id="414863at2759"/>
<proteinExistence type="inferred from homology"/>
<dbReference type="GO" id="GO:0003735">
    <property type="term" value="F:structural constituent of ribosome"/>
    <property type="evidence" value="ECO:0007669"/>
    <property type="project" value="UniProtKB-UniRule"/>
</dbReference>
<evidence type="ECO:0000313" key="11">
    <source>
        <dbReference type="Proteomes" id="UP000179807"/>
    </source>
</evidence>
<dbReference type="FunFam" id="3.40.50.10490:FF:000030">
    <property type="entry name" value="30S ribosomal protein S2"/>
    <property type="match status" value="1"/>
</dbReference>
<evidence type="ECO:0000256" key="5">
    <source>
        <dbReference type="ARBA" id="ARBA00023274"/>
    </source>
</evidence>
<dbReference type="InterPro" id="IPR001865">
    <property type="entry name" value="Ribosomal_uS2"/>
</dbReference>
<reference evidence="10" key="1">
    <citation type="submission" date="2016-10" db="EMBL/GenBank/DDBJ databases">
        <authorList>
            <person name="Benchimol M."/>
            <person name="Almeida L.G."/>
            <person name="Vasconcelos A.T."/>
            <person name="Perreira-Neves A."/>
            <person name="Rosa I.A."/>
            <person name="Tasca T."/>
            <person name="Bogo M.R."/>
            <person name="de Souza W."/>
        </authorList>
    </citation>
    <scope>NUCLEOTIDE SEQUENCE [LARGE SCALE GENOMIC DNA]</scope>
    <source>
        <strain evidence="10">K</strain>
    </source>
</reference>
<dbReference type="Proteomes" id="UP000179807">
    <property type="component" value="Unassembled WGS sequence"/>
</dbReference>
<dbReference type="SUPFAM" id="SSF52313">
    <property type="entry name" value="Ribosomal protein S2"/>
    <property type="match status" value="1"/>
</dbReference>
<dbReference type="PRINTS" id="PR00395">
    <property type="entry name" value="RIBOSOMALS2"/>
</dbReference>
<comment type="subunit">
    <text evidence="7">Component of the small ribosomal subunit. Mature ribosomes consist of a small (40S) and a large (60S) subunit. The 40S subunit contains about 33 different proteins and 1 molecule of RNA (18S). The 60S subunit contains about 49 different proteins and 3 molecules of RNA (25S, 5.8S and 5S). Interacts with ribosomal protein S21.</text>
</comment>
<dbReference type="GO" id="GO:0006412">
    <property type="term" value="P:translation"/>
    <property type="evidence" value="ECO:0007669"/>
    <property type="project" value="UniProtKB-UniRule"/>
</dbReference>
<evidence type="ECO:0000313" key="10">
    <source>
        <dbReference type="EMBL" id="OHS94174.1"/>
    </source>
</evidence>
<keyword evidence="3 7" id="KW-0963">Cytoplasm</keyword>
<dbReference type="RefSeq" id="XP_068347311.1">
    <property type="nucleotide sequence ID" value="XM_068512743.1"/>
</dbReference>
<accession>A0A1J4J441</accession>
<evidence type="ECO:0000256" key="3">
    <source>
        <dbReference type="ARBA" id="ARBA00022490"/>
    </source>
</evidence>
<dbReference type="InterPro" id="IPR018130">
    <property type="entry name" value="Ribosomal_uS2_CS"/>
</dbReference>
<dbReference type="PROSITE" id="PS00963">
    <property type="entry name" value="RIBOSOMAL_S2_2"/>
    <property type="match status" value="1"/>
</dbReference>
<dbReference type="GO" id="GO:0022627">
    <property type="term" value="C:cytosolic small ribosomal subunit"/>
    <property type="evidence" value="ECO:0007669"/>
    <property type="project" value="UniProtKB-UniRule"/>
</dbReference>
<dbReference type="InterPro" id="IPR027498">
    <property type="entry name" value="Ribosomal_uS2_euk"/>
</dbReference>
<evidence type="ECO:0000256" key="6">
    <source>
        <dbReference type="ARBA" id="ARBA00035256"/>
    </source>
</evidence>
<comment type="function">
    <text evidence="7">Required for the assembly and/or stability of the 40S ribosomal subunit. Required for the processing of the 20S rRNA-precursor to mature 18S rRNA in a late step of the maturation of 40S ribosomal subunits.</text>
</comment>
<feature type="compositionally biased region" description="Acidic residues" evidence="9">
    <location>
        <begin position="220"/>
        <end position="234"/>
    </location>
</feature>
<dbReference type="InterPro" id="IPR005707">
    <property type="entry name" value="Ribosomal_uS2_euk/arc"/>
</dbReference>
<dbReference type="GeneID" id="94847447"/>
<dbReference type="InterPro" id="IPR023591">
    <property type="entry name" value="Ribosomal_uS2_flav_dom_sf"/>
</dbReference>
<sequence length="262" mass="29038">MTTNAFRMQAADREASIKLMLAAKCQIGSSNLSYGMTNYAFSRTKSGSHIINLGMTYEKILLAARMIYAVDEPRDVLAISAKPFGQRAVHKFSQFLGTLCINQRFTPGLFTNHSIAGKFVEPRLIIVCDPNTDSQAVHEAAYANIPCIALCDTDANLEYVDCVIPCNTKNKTSIGLVMWLLTREVLRLRGELLRAQEWRVLPDLFFYRDASDEQRIQDALDNEGEEAATQEGEPEASAPAAAIPTGAHASEKEWENADAQSW</sequence>
<evidence type="ECO:0000256" key="4">
    <source>
        <dbReference type="ARBA" id="ARBA00022980"/>
    </source>
</evidence>
<keyword evidence="4 7" id="KW-0689">Ribosomal protein</keyword>
<dbReference type="Gene3D" id="3.40.50.10490">
    <property type="entry name" value="Glucose-6-phosphate isomerase like protein, domain 1"/>
    <property type="match status" value="1"/>
</dbReference>
<dbReference type="GO" id="GO:0000028">
    <property type="term" value="P:ribosomal small subunit assembly"/>
    <property type="evidence" value="ECO:0007669"/>
    <property type="project" value="UniProtKB-UniRule"/>
</dbReference>
<evidence type="ECO:0000256" key="1">
    <source>
        <dbReference type="ARBA" id="ARBA00004496"/>
    </source>
</evidence>
<dbReference type="AlphaFoldDB" id="A0A1J4J441"/>
<keyword evidence="11" id="KW-1185">Reference proteome</keyword>
<feature type="compositionally biased region" description="Low complexity" evidence="9">
    <location>
        <begin position="235"/>
        <end position="248"/>
    </location>
</feature>
<evidence type="ECO:0000256" key="2">
    <source>
        <dbReference type="ARBA" id="ARBA00006242"/>
    </source>
</evidence>
<organism evidence="10 11">
    <name type="scientific">Tritrichomonas foetus</name>
    <dbReference type="NCBI Taxonomy" id="1144522"/>
    <lineage>
        <taxon>Eukaryota</taxon>
        <taxon>Metamonada</taxon>
        <taxon>Parabasalia</taxon>
        <taxon>Tritrichomonadida</taxon>
        <taxon>Tritrichomonadidae</taxon>
        <taxon>Tritrichomonas</taxon>
    </lineage>
</organism>
<comment type="caution">
    <text evidence="10">The sequence shown here is derived from an EMBL/GenBank/DDBJ whole genome shotgun (WGS) entry which is preliminary data.</text>
</comment>
<comment type="similarity">
    <text evidence="2 7 8">Belongs to the universal ribosomal protein uS2 family.</text>
</comment>
<dbReference type="HAMAP" id="MF_03015">
    <property type="entry name" value="Ribosomal_S2_euk"/>
    <property type="match status" value="1"/>
</dbReference>
<dbReference type="EMBL" id="MLAK01001339">
    <property type="protein sequence ID" value="OHS94174.1"/>
    <property type="molecule type" value="Genomic_DNA"/>
</dbReference>
<evidence type="ECO:0000256" key="7">
    <source>
        <dbReference type="HAMAP-Rule" id="MF_03015"/>
    </source>
</evidence>
<gene>
    <name evidence="10" type="ORF">TRFO_39594</name>
</gene>
<feature type="region of interest" description="Disordered" evidence="9">
    <location>
        <begin position="217"/>
        <end position="262"/>
    </location>
</feature>
<dbReference type="VEuPathDB" id="TrichDB:TRFO_39594"/>
<keyword evidence="5 7" id="KW-0687">Ribonucleoprotein</keyword>
<evidence type="ECO:0000256" key="9">
    <source>
        <dbReference type="SAM" id="MobiDB-lite"/>
    </source>
</evidence>
<dbReference type="Pfam" id="PF00318">
    <property type="entry name" value="Ribosomal_S2"/>
    <property type="match status" value="2"/>
</dbReference>
<evidence type="ECO:0000256" key="8">
    <source>
        <dbReference type="RuleBase" id="RU003631"/>
    </source>
</evidence>
<dbReference type="PANTHER" id="PTHR11489">
    <property type="entry name" value="40S RIBOSOMAL PROTEIN SA"/>
    <property type="match status" value="1"/>
</dbReference>
<protein>
    <recommendedName>
        <fullName evidence="6 7">Small ribosomal subunit protein uS2</fullName>
    </recommendedName>
</protein>
<comment type="subcellular location">
    <subcellularLocation>
        <location evidence="1 7">Cytoplasm</location>
    </subcellularLocation>
</comment>
<name>A0A1J4J441_9EUKA</name>
<dbReference type="CDD" id="cd01425">
    <property type="entry name" value="RPS2"/>
    <property type="match status" value="1"/>
</dbReference>